<reference evidence="2 3" key="1">
    <citation type="journal article" date="2024" name="Commun. Biol.">
        <title>Comparative genomic analysis of thermophilic fungi reveals convergent evolutionary adaptations and gene losses.</title>
        <authorList>
            <person name="Steindorff A.S."/>
            <person name="Aguilar-Pontes M.V."/>
            <person name="Robinson A.J."/>
            <person name="Andreopoulos B."/>
            <person name="LaButti K."/>
            <person name="Kuo A."/>
            <person name="Mondo S."/>
            <person name="Riley R."/>
            <person name="Otillar R."/>
            <person name="Haridas S."/>
            <person name="Lipzen A."/>
            <person name="Grimwood J."/>
            <person name="Schmutz J."/>
            <person name="Clum A."/>
            <person name="Reid I.D."/>
            <person name="Moisan M.C."/>
            <person name="Butler G."/>
            <person name="Nguyen T.T.M."/>
            <person name="Dewar K."/>
            <person name="Conant G."/>
            <person name="Drula E."/>
            <person name="Henrissat B."/>
            <person name="Hansel C."/>
            <person name="Singer S."/>
            <person name="Hutchinson M.I."/>
            <person name="de Vries R.P."/>
            <person name="Natvig D.O."/>
            <person name="Powell A.J."/>
            <person name="Tsang A."/>
            <person name="Grigoriev I.V."/>
        </authorList>
    </citation>
    <scope>NUCLEOTIDE SEQUENCE [LARGE SCALE GENOMIC DNA]</scope>
    <source>
        <strain evidence="2 3">CBS 494.80</strain>
    </source>
</reference>
<dbReference type="Proteomes" id="UP001595075">
    <property type="component" value="Unassembled WGS sequence"/>
</dbReference>
<evidence type="ECO:0000256" key="1">
    <source>
        <dbReference type="SAM" id="MobiDB-lite"/>
    </source>
</evidence>
<feature type="region of interest" description="Disordered" evidence="1">
    <location>
        <begin position="77"/>
        <end position="109"/>
    </location>
</feature>
<evidence type="ECO:0008006" key="4">
    <source>
        <dbReference type="Google" id="ProtNLM"/>
    </source>
</evidence>
<evidence type="ECO:0000313" key="3">
    <source>
        <dbReference type="Proteomes" id="UP001595075"/>
    </source>
</evidence>
<comment type="caution">
    <text evidence="2">The sequence shown here is derived from an EMBL/GenBank/DDBJ whole genome shotgun (WGS) entry which is preliminary data.</text>
</comment>
<gene>
    <name evidence="2" type="ORF">VTL71DRAFT_6622</name>
</gene>
<evidence type="ECO:0000313" key="2">
    <source>
        <dbReference type="EMBL" id="KAL2062356.1"/>
    </source>
</evidence>
<name>A0ABR4BZ12_9HELO</name>
<protein>
    <recommendedName>
        <fullName evidence="4">RING-type domain-containing protein</fullName>
    </recommendedName>
</protein>
<proteinExistence type="predicted"/>
<keyword evidence="3" id="KW-1185">Reference proteome</keyword>
<accession>A0ABR4BZ12</accession>
<feature type="compositionally biased region" description="Polar residues" evidence="1">
    <location>
        <begin position="77"/>
        <end position="95"/>
    </location>
</feature>
<dbReference type="EMBL" id="JAZHXI010000017">
    <property type="protein sequence ID" value="KAL2062356.1"/>
    <property type="molecule type" value="Genomic_DNA"/>
</dbReference>
<sequence length="168" mass="18404">MNSSTNHDAFYLDGSSTYDYTSSALTQIDVTDTPGLWTCCKCDGVVDPAIHGTTCTPCGHNKCSDCRGTEHPTPPIKNQFNSYNTTHDHQQSLGSPNIPHEQSRYGESTPTYYTSNPGYDYTRGPNLDGYWTCCQCGCGVASWNGNQCPDCQHTFCSYCINHGSTAIQ</sequence>
<organism evidence="2 3">
    <name type="scientific">Oculimacula yallundae</name>
    <dbReference type="NCBI Taxonomy" id="86028"/>
    <lineage>
        <taxon>Eukaryota</taxon>
        <taxon>Fungi</taxon>
        <taxon>Dikarya</taxon>
        <taxon>Ascomycota</taxon>
        <taxon>Pezizomycotina</taxon>
        <taxon>Leotiomycetes</taxon>
        <taxon>Helotiales</taxon>
        <taxon>Ploettnerulaceae</taxon>
        <taxon>Oculimacula</taxon>
    </lineage>
</organism>